<keyword evidence="1" id="KW-0378">Hydrolase</keyword>
<feature type="signal peptide" evidence="2">
    <location>
        <begin position="1"/>
        <end position="24"/>
    </location>
</feature>
<dbReference type="EMBL" id="BAABBB010000007">
    <property type="protein sequence ID" value="GAA3524955.1"/>
    <property type="molecule type" value="Genomic_DNA"/>
</dbReference>
<name>A0ABP6UZH2_9ACTN</name>
<dbReference type="Pfam" id="PF00150">
    <property type="entry name" value="Cellulase"/>
    <property type="match status" value="1"/>
</dbReference>
<protein>
    <recommendedName>
        <fullName evidence="3">Glycoside hydrolase family 5 domain-containing protein</fullName>
    </recommendedName>
</protein>
<evidence type="ECO:0000313" key="4">
    <source>
        <dbReference type="EMBL" id="GAA3524955.1"/>
    </source>
</evidence>
<dbReference type="Proteomes" id="UP001500301">
    <property type="component" value="Unassembled WGS sequence"/>
</dbReference>
<sequence length="482" mass="52111">MKNANRRWTWLVAVLAMLMIGAVAAVPPAQSKTKTAGAAPTGSFETHLDGFAGVKGSRVALSRQGAGRNNTRAMVVRAKLGPADTVSQHRFARKHAAGASYVVRVWVRTVTERQVGLRVREVRAGKTVQVRSTKVTTKAGAWSRLQVRVTTKKRNSALRLRIRAPHVRSGEKVLVDDLSVDRKGGGSNTVTSPEGNVANLTNGCGRTARGIPSCGTYVGAAHGSNTDPTTLEQQLGGHLGVRRTYYSATGVASAVRNAQADLAVGRLPWISFKLPYSWTDMANGKGDAWANDLAQRLAALGGPVWVAFHHEPEGDGDIQEWRRMQEHLAPLVRKAAPNVAFTVVVTGWNQFYGDPAYSLANIWPRGVKIDVAGFDIYQQYGVVKNGTTTTKWTDFAQYYQKISTWAQSVGTEWALGETGVTDTAAEVRPTEIPNAVDLMETYGGIAYSYFDTTLNSIAPWNLGTTTKRNAFAQALSGSPTLK</sequence>
<proteinExistence type="predicted"/>
<accession>A0ABP6UZH2</accession>
<dbReference type="RefSeq" id="WP_218233835.1">
    <property type="nucleotide sequence ID" value="NZ_BAABBB010000007.1"/>
</dbReference>
<reference evidence="5" key="1">
    <citation type="journal article" date="2019" name="Int. J. Syst. Evol. Microbiol.">
        <title>The Global Catalogue of Microorganisms (GCM) 10K type strain sequencing project: providing services to taxonomists for standard genome sequencing and annotation.</title>
        <authorList>
            <consortium name="The Broad Institute Genomics Platform"/>
            <consortium name="The Broad Institute Genome Sequencing Center for Infectious Disease"/>
            <person name="Wu L."/>
            <person name="Ma J."/>
        </authorList>
    </citation>
    <scope>NUCLEOTIDE SEQUENCE [LARGE SCALE GENOMIC DNA]</scope>
    <source>
        <strain evidence="5">JCM 17460</strain>
    </source>
</reference>
<evidence type="ECO:0000259" key="3">
    <source>
        <dbReference type="Pfam" id="PF00150"/>
    </source>
</evidence>
<feature type="domain" description="Glycoside hydrolase family 5" evidence="3">
    <location>
        <begin position="292"/>
        <end position="453"/>
    </location>
</feature>
<keyword evidence="2" id="KW-0732">Signal</keyword>
<keyword evidence="5" id="KW-1185">Reference proteome</keyword>
<comment type="caution">
    <text evidence="4">The sequence shown here is derived from an EMBL/GenBank/DDBJ whole genome shotgun (WGS) entry which is preliminary data.</text>
</comment>
<organism evidence="4 5">
    <name type="scientific">Nocardioides daeguensis</name>
    <dbReference type="NCBI Taxonomy" id="908359"/>
    <lineage>
        <taxon>Bacteria</taxon>
        <taxon>Bacillati</taxon>
        <taxon>Actinomycetota</taxon>
        <taxon>Actinomycetes</taxon>
        <taxon>Propionibacteriales</taxon>
        <taxon>Nocardioidaceae</taxon>
        <taxon>Nocardioides</taxon>
    </lineage>
</organism>
<evidence type="ECO:0000256" key="1">
    <source>
        <dbReference type="ARBA" id="ARBA00022801"/>
    </source>
</evidence>
<dbReference type="InterPro" id="IPR001547">
    <property type="entry name" value="Glyco_hydro_5"/>
</dbReference>
<evidence type="ECO:0000313" key="5">
    <source>
        <dbReference type="Proteomes" id="UP001500301"/>
    </source>
</evidence>
<feature type="chain" id="PRO_5047163646" description="Glycoside hydrolase family 5 domain-containing protein" evidence="2">
    <location>
        <begin position="25"/>
        <end position="482"/>
    </location>
</feature>
<gene>
    <name evidence="4" type="ORF">GCM10022263_11900</name>
</gene>
<evidence type="ECO:0000256" key="2">
    <source>
        <dbReference type="SAM" id="SignalP"/>
    </source>
</evidence>